<dbReference type="Proteomes" id="UP001347796">
    <property type="component" value="Unassembled WGS sequence"/>
</dbReference>
<keyword evidence="2" id="KW-1185">Reference proteome</keyword>
<dbReference type="EMBL" id="JAZGQO010000015">
    <property type="protein sequence ID" value="KAK6168776.1"/>
    <property type="molecule type" value="Genomic_DNA"/>
</dbReference>
<sequence>MEKENQVKYLKELIRGLGPWKTEDNISRITKAGPVVQLVSDNFDSLLDVKGYSTTHKVKSSEEDLKAIQKELTELQPFNKTPGRTLDAFSGISKDPFEGVNRTKFKSDIEIIINRILRNIPTDNQSEII</sequence>
<gene>
    <name evidence="1" type="ORF">SNE40_019958</name>
</gene>
<accession>A0AAN8GDN0</accession>
<name>A0AAN8GDN0_PATCE</name>
<protein>
    <submittedName>
        <fullName evidence="1">Uncharacterized protein</fullName>
    </submittedName>
</protein>
<organism evidence="1 2">
    <name type="scientific">Patella caerulea</name>
    <name type="common">Rayed Mediterranean limpet</name>
    <dbReference type="NCBI Taxonomy" id="87958"/>
    <lineage>
        <taxon>Eukaryota</taxon>
        <taxon>Metazoa</taxon>
        <taxon>Spiralia</taxon>
        <taxon>Lophotrochozoa</taxon>
        <taxon>Mollusca</taxon>
        <taxon>Gastropoda</taxon>
        <taxon>Patellogastropoda</taxon>
        <taxon>Patelloidea</taxon>
        <taxon>Patellidae</taxon>
        <taxon>Patella</taxon>
    </lineage>
</organism>
<comment type="caution">
    <text evidence="1">The sequence shown here is derived from an EMBL/GenBank/DDBJ whole genome shotgun (WGS) entry which is preliminary data.</text>
</comment>
<dbReference type="AlphaFoldDB" id="A0AAN8GDN0"/>
<evidence type="ECO:0000313" key="1">
    <source>
        <dbReference type="EMBL" id="KAK6168776.1"/>
    </source>
</evidence>
<evidence type="ECO:0000313" key="2">
    <source>
        <dbReference type="Proteomes" id="UP001347796"/>
    </source>
</evidence>
<reference evidence="1 2" key="1">
    <citation type="submission" date="2024-01" db="EMBL/GenBank/DDBJ databases">
        <title>The genome of the rayed Mediterranean limpet Patella caerulea (Linnaeus, 1758).</title>
        <authorList>
            <person name="Anh-Thu Weber A."/>
            <person name="Halstead-Nussloch G."/>
        </authorList>
    </citation>
    <scope>NUCLEOTIDE SEQUENCE [LARGE SCALE GENOMIC DNA]</scope>
    <source>
        <strain evidence="1">AATW-2023a</strain>
        <tissue evidence="1">Whole specimen</tissue>
    </source>
</reference>
<proteinExistence type="predicted"/>